<dbReference type="EMBL" id="SVCM01000153">
    <property type="protein sequence ID" value="MBE6061173.1"/>
    <property type="molecule type" value="Genomic_DNA"/>
</dbReference>
<dbReference type="Proteomes" id="UP000768462">
    <property type="component" value="Unassembled WGS sequence"/>
</dbReference>
<name>A0A927WCK5_9CLOT</name>
<sequence>MQRINFRRRNSKYIQNIYSKYKKEVLSRNAKCACGSDKKYKYCCGSLDTLGAKKWEECP</sequence>
<dbReference type="SUPFAM" id="SSF103642">
    <property type="entry name" value="Sec-C motif"/>
    <property type="match status" value="1"/>
</dbReference>
<dbReference type="InterPro" id="IPR004027">
    <property type="entry name" value="SEC_C_motif"/>
</dbReference>
<reference evidence="1" key="1">
    <citation type="submission" date="2019-04" db="EMBL/GenBank/DDBJ databases">
        <title>Evolution of Biomass-Degrading Anaerobic Consortia Revealed by Metagenomics.</title>
        <authorList>
            <person name="Peng X."/>
        </authorList>
    </citation>
    <scope>NUCLEOTIDE SEQUENCE</scope>
    <source>
        <strain evidence="1">SIG254</strain>
    </source>
</reference>
<accession>A0A927WCK5</accession>
<proteinExistence type="predicted"/>
<dbReference type="Gene3D" id="3.10.450.50">
    <property type="match status" value="1"/>
</dbReference>
<evidence type="ECO:0000313" key="2">
    <source>
        <dbReference type="Proteomes" id="UP000768462"/>
    </source>
</evidence>
<gene>
    <name evidence="1" type="ORF">E7215_13525</name>
</gene>
<evidence type="ECO:0008006" key="3">
    <source>
        <dbReference type="Google" id="ProtNLM"/>
    </source>
</evidence>
<organism evidence="1 2">
    <name type="scientific">Clostridium sulfidigenes</name>
    <dbReference type="NCBI Taxonomy" id="318464"/>
    <lineage>
        <taxon>Bacteria</taxon>
        <taxon>Bacillati</taxon>
        <taxon>Bacillota</taxon>
        <taxon>Clostridia</taxon>
        <taxon>Eubacteriales</taxon>
        <taxon>Clostridiaceae</taxon>
        <taxon>Clostridium</taxon>
    </lineage>
</organism>
<evidence type="ECO:0000313" key="1">
    <source>
        <dbReference type="EMBL" id="MBE6061173.1"/>
    </source>
</evidence>
<dbReference type="AlphaFoldDB" id="A0A927WCK5"/>
<protein>
    <recommendedName>
        <fullName evidence="3">Preprotein translocase subunit SecA</fullName>
    </recommendedName>
</protein>
<comment type="caution">
    <text evidence="1">The sequence shown here is derived from an EMBL/GenBank/DDBJ whole genome shotgun (WGS) entry which is preliminary data.</text>
</comment>
<dbReference type="Pfam" id="PF02810">
    <property type="entry name" value="SEC-C"/>
    <property type="match status" value="1"/>
</dbReference>